<evidence type="ECO:0000256" key="1">
    <source>
        <dbReference type="SAM" id="SignalP"/>
    </source>
</evidence>
<protein>
    <submittedName>
        <fullName evidence="2">Uncharacterized protein</fullName>
    </submittedName>
</protein>
<organism evidence="2 3">
    <name type="scientific">Arthrobotrys conoides</name>
    <dbReference type="NCBI Taxonomy" id="74498"/>
    <lineage>
        <taxon>Eukaryota</taxon>
        <taxon>Fungi</taxon>
        <taxon>Dikarya</taxon>
        <taxon>Ascomycota</taxon>
        <taxon>Pezizomycotina</taxon>
        <taxon>Orbiliomycetes</taxon>
        <taxon>Orbiliales</taxon>
        <taxon>Orbiliaceae</taxon>
        <taxon>Arthrobotrys</taxon>
    </lineage>
</organism>
<sequence>MWSIKPLITLIFALSFSVWLSIGIPTPTLPELVTHHGLNIIDEIKWTGPVAPGGGNHTFFGSLESIKTQIESAPGFNSSIFDTRFSVNEPDLLLKRGGTYIVECSRTSDQRSGADILGYISALDKIKKLHGSCSITGRACKRFGCGRDGSVGLCVFRDTPFNIDCQEIFRLAEILITAMLHDFNGTPPNKCELLKGNKKSAVYYSGDLYWSLDGKWWSISAWHSSCLLQPWITIPSPWPQRASDFEPSP</sequence>
<feature type="chain" id="PRO_5042947397" evidence="1">
    <location>
        <begin position="24"/>
        <end position="249"/>
    </location>
</feature>
<evidence type="ECO:0000313" key="2">
    <source>
        <dbReference type="EMBL" id="KAK6514816.1"/>
    </source>
</evidence>
<reference evidence="2 3" key="1">
    <citation type="submission" date="2019-10" db="EMBL/GenBank/DDBJ databases">
        <authorList>
            <person name="Palmer J.M."/>
        </authorList>
    </citation>
    <scope>NUCLEOTIDE SEQUENCE [LARGE SCALE GENOMIC DNA]</scope>
    <source>
        <strain evidence="2 3">TWF506</strain>
    </source>
</reference>
<comment type="caution">
    <text evidence="2">The sequence shown here is derived from an EMBL/GenBank/DDBJ whole genome shotgun (WGS) entry which is preliminary data.</text>
</comment>
<dbReference type="EMBL" id="JAVHJM010000004">
    <property type="protein sequence ID" value="KAK6514816.1"/>
    <property type="molecule type" value="Genomic_DNA"/>
</dbReference>
<dbReference type="AlphaFoldDB" id="A0AAN8NJU3"/>
<feature type="signal peptide" evidence="1">
    <location>
        <begin position="1"/>
        <end position="23"/>
    </location>
</feature>
<name>A0AAN8NJU3_9PEZI</name>
<keyword evidence="1" id="KW-0732">Signal</keyword>
<proteinExistence type="predicted"/>
<evidence type="ECO:0000313" key="3">
    <source>
        <dbReference type="Proteomes" id="UP001307849"/>
    </source>
</evidence>
<gene>
    <name evidence="2" type="ORF">TWF506_007178</name>
</gene>
<dbReference type="Proteomes" id="UP001307849">
    <property type="component" value="Unassembled WGS sequence"/>
</dbReference>
<accession>A0AAN8NJU3</accession>
<keyword evidence="3" id="KW-1185">Reference proteome</keyword>